<evidence type="ECO:0000256" key="12">
    <source>
        <dbReference type="ARBA" id="ARBA00063044"/>
    </source>
</evidence>
<dbReference type="PRINTS" id="PR00369">
    <property type="entry name" value="FLAVODOXIN"/>
</dbReference>
<keyword evidence="9 13" id="KW-0560">Oxidoreductase</keyword>
<dbReference type="InterPro" id="IPR008254">
    <property type="entry name" value="Flavodoxin/NO_synth"/>
</dbReference>
<keyword evidence="7 13" id="KW-0274">FAD</keyword>
<dbReference type="InterPro" id="IPR028879">
    <property type="entry name" value="NDOR1"/>
</dbReference>
<dbReference type="Gene3D" id="3.40.50.80">
    <property type="entry name" value="Nucleotide-binding domain of ferredoxin-NADP reductase (FNR) module"/>
    <property type="match status" value="1"/>
</dbReference>
<evidence type="ECO:0000313" key="14">
    <source>
        <dbReference type="EnsemblMetazoa" id="AARA009903-PA"/>
    </source>
</evidence>
<evidence type="ECO:0000256" key="11">
    <source>
        <dbReference type="ARBA" id="ARBA00059862"/>
    </source>
</evidence>
<dbReference type="GO" id="GO:0010181">
    <property type="term" value="F:FMN binding"/>
    <property type="evidence" value="ECO:0007669"/>
    <property type="project" value="UniProtKB-UniRule"/>
</dbReference>
<dbReference type="InterPro" id="IPR001709">
    <property type="entry name" value="Flavoprot_Pyr_Nucl_cyt_Rdtase"/>
</dbReference>
<dbReference type="EnsemblMetazoa" id="AARA009903-RA">
    <property type="protein sequence ID" value="AARA009903-PA"/>
    <property type="gene ID" value="AARA009903"/>
</dbReference>
<dbReference type="GO" id="GO:0160246">
    <property type="term" value="F:NADPH-iron-sulfur [2Fe-2S] protein oxidoreductase activity"/>
    <property type="evidence" value="ECO:0007669"/>
    <property type="project" value="InterPro"/>
</dbReference>
<dbReference type="GO" id="GO:0016651">
    <property type="term" value="F:oxidoreductase activity, acting on NAD(P)H"/>
    <property type="evidence" value="ECO:0007669"/>
    <property type="project" value="UniProtKB-UniRule"/>
</dbReference>
<reference evidence="14" key="1">
    <citation type="submission" date="2022-08" db="UniProtKB">
        <authorList>
            <consortium name="EnsemblMetazoa"/>
        </authorList>
    </citation>
    <scope>IDENTIFICATION</scope>
    <source>
        <strain evidence="14">Dongola</strain>
    </source>
</reference>
<dbReference type="InterPro" id="IPR023173">
    <property type="entry name" value="NADPH_Cyt_P450_Rdtase_alpha"/>
</dbReference>
<dbReference type="AlphaFoldDB" id="A0A182I8J3"/>
<evidence type="ECO:0000256" key="4">
    <source>
        <dbReference type="ARBA" id="ARBA00022490"/>
    </source>
</evidence>
<organism evidence="14 15">
    <name type="scientific">Anopheles arabiensis</name>
    <name type="common">Mosquito</name>
    <dbReference type="NCBI Taxonomy" id="7173"/>
    <lineage>
        <taxon>Eukaryota</taxon>
        <taxon>Metazoa</taxon>
        <taxon>Ecdysozoa</taxon>
        <taxon>Arthropoda</taxon>
        <taxon>Hexapoda</taxon>
        <taxon>Insecta</taxon>
        <taxon>Pterygota</taxon>
        <taxon>Neoptera</taxon>
        <taxon>Endopterygota</taxon>
        <taxon>Diptera</taxon>
        <taxon>Nematocera</taxon>
        <taxon>Culicoidea</taxon>
        <taxon>Culicidae</taxon>
        <taxon>Anophelinae</taxon>
        <taxon>Anopheles</taxon>
    </lineage>
</organism>
<dbReference type="PANTHER" id="PTHR19384:SF10">
    <property type="entry name" value="NADPH-DEPENDENT DIFLAVIN OXIDOREDUCTASE 1"/>
    <property type="match status" value="1"/>
</dbReference>
<evidence type="ECO:0000256" key="10">
    <source>
        <dbReference type="ARBA" id="ARBA00052174"/>
    </source>
</evidence>
<dbReference type="InterPro" id="IPR003097">
    <property type="entry name" value="CysJ-like_FAD-binding"/>
</dbReference>
<comment type="function">
    <text evidence="13">NADPH-dependent reductase which is a central component of the cytosolic iron-sulfur (Fe-S) protein assembly (CIA) machinery. Transfers electrons from NADPH via its FAD and FMN prosthetic groups to the [2Fe-2S] cluster of the anamorsin/DRE2 homolog, another key component of the CIA machinery. In turn, this reduced cluster provides electrons for assembly of cytosolic iron-sulfur cluster proteins.</text>
</comment>
<dbReference type="SUPFAM" id="SSF52218">
    <property type="entry name" value="Flavoproteins"/>
    <property type="match status" value="1"/>
</dbReference>
<keyword evidence="4 13" id="KW-0963">Cytoplasm</keyword>
<dbReference type="PRINTS" id="PR00371">
    <property type="entry name" value="FPNCR"/>
</dbReference>
<dbReference type="Pfam" id="PF00667">
    <property type="entry name" value="FAD_binding_1"/>
    <property type="match status" value="1"/>
</dbReference>
<evidence type="ECO:0000256" key="13">
    <source>
        <dbReference type="HAMAP-Rule" id="MF_03178"/>
    </source>
</evidence>
<dbReference type="SUPFAM" id="SSF63380">
    <property type="entry name" value="Riboflavin synthase domain-like"/>
    <property type="match status" value="1"/>
</dbReference>
<dbReference type="FunFam" id="3.40.50.80:FF:000030">
    <property type="entry name" value="NADPH-dependent diflavin oxidoreductase 1"/>
    <property type="match status" value="1"/>
</dbReference>
<dbReference type="GO" id="GO:0005829">
    <property type="term" value="C:cytosol"/>
    <property type="evidence" value="ECO:0007669"/>
    <property type="project" value="TreeGrafter"/>
</dbReference>
<dbReference type="Pfam" id="PF00258">
    <property type="entry name" value="Flavodoxin_1"/>
    <property type="match status" value="1"/>
</dbReference>
<accession>A0A182I8J3</accession>
<evidence type="ECO:0000256" key="1">
    <source>
        <dbReference type="ARBA" id="ARBA00001917"/>
    </source>
</evidence>
<feature type="binding site" evidence="13">
    <location>
        <begin position="12"/>
        <end position="17"/>
    </location>
    <ligand>
        <name>FMN</name>
        <dbReference type="ChEBI" id="CHEBI:58210"/>
    </ligand>
</feature>
<evidence type="ECO:0000256" key="8">
    <source>
        <dbReference type="ARBA" id="ARBA00022857"/>
    </source>
</evidence>
<dbReference type="InterPro" id="IPR017927">
    <property type="entry name" value="FAD-bd_FR_type"/>
</dbReference>
<comment type="similarity">
    <text evidence="13">Belongs to the NADPH-dependent diflavin oxidoreductase NDOR1 family.</text>
</comment>
<comment type="catalytic activity">
    <reaction evidence="10">
        <text>2 oxidized [2Fe-2S]-[protein] + NADPH = 2 reduced [2Fe-2S]-[protein] + NADP(+) + H(+)</text>
        <dbReference type="Rhea" id="RHEA:67716"/>
        <dbReference type="Rhea" id="RHEA-COMP:17327"/>
        <dbReference type="Rhea" id="RHEA-COMP:17328"/>
        <dbReference type="ChEBI" id="CHEBI:15378"/>
        <dbReference type="ChEBI" id="CHEBI:33737"/>
        <dbReference type="ChEBI" id="CHEBI:33738"/>
        <dbReference type="ChEBI" id="CHEBI:57783"/>
        <dbReference type="ChEBI" id="CHEBI:58349"/>
    </reaction>
    <physiologicalReaction direction="left-to-right" evidence="10">
        <dbReference type="Rhea" id="RHEA:67717"/>
    </physiologicalReaction>
</comment>
<keyword evidence="6 13" id="KW-0288">FMN</keyword>
<dbReference type="InterPro" id="IPR039261">
    <property type="entry name" value="FNR_nucleotide-bd"/>
</dbReference>
<dbReference type="EC" id="1.18.1.-" evidence="13"/>
<comment type="cofactor">
    <cofactor evidence="2 13">
        <name>FAD</name>
        <dbReference type="ChEBI" id="CHEBI:57692"/>
    </cofactor>
</comment>
<dbReference type="PANTHER" id="PTHR19384">
    <property type="entry name" value="NITRIC OXIDE SYNTHASE-RELATED"/>
    <property type="match status" value="1"/>
</dbReference>
<protein>
    <recommendedName>
        <fullName evidence="13">NADPH-dependent diflavin oxidoreductase 1</fullName>
        <ecNumber evidence="13">1.18.1.-</ecNumber>
    </recommendedName>
    <alternativeName>
        <fullName evidence="13">NADPH-dependent FMN and FAD-containing oxidoreductase</fullName>
    </alternativeName>
</protein>
<dbReference type="Gene3D" id="1.20.990.10">
    <property type="entry name" value="NADPH-cytochrome p450 Reductase, Chain A, domain 3"/>
    <property type="match status" value="1"/>
</dbReference>
<dbReference type="Proteomes" id="UP000075840">
    <property type="component" value="Unassembled WGS sequence"/>
</dbReference>
<evidence type="ECO:0000256" key="2">
    <source>
        <dbReference type="ARBA" id="ARBA00001974"/>
    </source>
</evidence>
<comment type="subunit">
    <text evidence="12">Interacts with CIAPIN1; as part of the cytosolic iron-sulfur (Fe-S) protein assembly (CIA) machinery. Interacts with DCPS.</text>
</comment>
<feature type="binding site" evidence="13">
    <location>
        <position position="455"/>
    </location>
    <ligand>
        <name>NADP(+)</name>
        <dbReference type="ChEBI" id="CHEBI:58349"/>
    </ligand>
</feature>
<keyword evidence="15" id="KW-1185">Reference proteome</keyword>
<dbReference type="EMBL" id="APCN01003039">
    <property type="status" value="NOT_ANNOTATED_CDS"/>
    <property type="molecule type" value="Genomic_DNA"/>
</dbReference>
<dbReference type="GO" id="GO:0050660">
    <property type="term" value="F:flavin adenine dinucleotide binding"/>
    <property type="evidence" value="ECO:0007669"/>
    <property type="project" value="UniProtKB-UniRule"/>
</dbReference>
<dbReference type="InterPro" id="IPR001433">
    <property type="entry name" value="OxRdtase_FAD/NAD-bd"/>
</dbReference>
<dbReference type="GO" id="GO:0016226">
    <property type="term" value="P:iron-sulfur cluster assembly"/>
    <property type="evidence" value="ECO:0007669"/>
    <property type="project" value="UniProtKB-UniRule"/>
</dbReference>
<feature type="binding site" evidence="13">
    <location>
        <begin position="513"/>
        <end position="514"/>
    </location>
    <ligand>
        <name>NADP(+)</name>
        <dbReference type="ChEBI" id="CHEBI:58349"/>
    </ligand>
</feature>
<keyword evidence="5 13" id="KW-0285">Flavoprotein</keyword>
<proteinExistence type="inferred from homology"/>
<evidence type="ECO:0000256" key="9">
    <source>
        <dbReference type="ARBA" id="ARBA00023002"/>
    </source>
</evidence>
<dbReference type="InterPro" id="IPR001094">
    <property type="entry name" value="Flavdoxin-like"/>
</dbReference>
<dbReference type="VEuPathDB" id="VectorBase:AARA21_002811"/>
<evidence type="ECO:0000256" key="3">
    <source>
        <dbReference type="ARBA" id="ARBA00004496"/>
    </source>
</evidence>
<dbReference type="HAMAP" id="MF_03178">
    <property type="entry name" value="NDOR1"/>
    <property type="match status" value="1"/>
</dbReference>
<comment type="similarity">
    <text evidence="13">In the N-terminal section; belongs to the flavodoxin family.</text>
</comment>
<dbReference type="GO" id="GO:0050661">
    <property type="term" value="F:NADP binding"/>
    <property type="evidence" value="ECO:0007669"/>
    <property type="project" value="UniProtKB-UniRule"/>
</dbReference>
<comment type="similarity">
    <text evidence="13">In the C-terminal section; belongs to the flavoprotein pyridine nucleotide cytochrome reductase family.</text>
</comment>
<dbReference type="VEuPathDB" id="VectorBase:AARA009903"/>
<dbReference type="Gene3D" id="3.40.50.360">
    <property type="match status" value="1"/>
</dbReference>
<name>A0A182I8J3_ANOAR</name>
<evidence type="ECO:0000256" key="6">
    <source>
        <dbReference type="ARBA" id="ARBA00022643"/>
    </source>
</evidence>
<dbReference type="Pfam" id="PF00175">
    <property type="entry name" value="NAD_binding_1"/>
    <property type="match status" value="1"/>
</dbReference>
<dbReference type="InterPro" id="IPR029039">
    <property type="entry name" value="Flavoprotein-like_sf"/>
</dbReference>
<evidence type="ECO:0000256" key="7">
    <source>
        <dbReference type="ARBA" id="ARBA00022827"/>
    </source>
</evidence>
<feature type="binding site" evidence="13">
    <location>
        <begin position="414"/>
        <end position="417"/>
    </location>
    <ligand>
        <name>FAD</name>
        <dbReference type="ChEBI" id="CHEBI:57692"/>
    </ligand>
</feature>
<dbReference type="FunFam" id="1.20.990.10:FF:000008">
    <property type="entry name" value="NADPH-dependent diflavin oxidoreductase 1"/>
    <property type="match status" value="1"/>
</dbReference>
<feature type="binding site" evidence="13">
    <location>
        <position position="132"/>
    </location>
    <ligand>
        <name>FMN</name>
        <dbReference type="ChEBI" id="CHEBI:58210"/>
    </ligand>
</feature>
<feature type="binding site" evidence="13">
    <location>
        <begin position="382"/>
        <end position="385"/>
    </location>
    <ligand>
        <name>FAD</name>
        <dbReference type="ChEBI" id="CHEBI:57692"/>
    </ligand>
</feature>
<comment type="subcellular location">
    <subcellularLocation>
        <location evidence="3 13">Cytoplasm</location>
    </subcellularLocation>
</comment>
<comment type="cofactor">
    <cofactor evidence="1 13">
        <name>FMN</name>
        <dbReference type="ChEBI" id="CHEBI:58210"/>
    </cofactor>
</comment>
<dbReference type="PROSITE" id="PS50902">
    <property type="entry name" value="FLAVODOXIN_LIKE"/>
    <property type="match status" value="1"/>
</dbReference>
<feature type="binding site" evidence="13">
    <location>
        <position position="350"/>
    </location>
    <ligand>
        <name>FAD</name>
        <dbReference type="ChEBI" id="CHEBI:57692"/>
    </ligand>
</feature>
<feature type="binding site" evidence="13">
    <location>
        <begin position="59"/>
        <end position="62"/>
    </location>
    <ligand>
        <name>FMN</name>
        <dbReference type="ChEBI" id="CHEBI:58210"/>
    </ligand>
</feature>
<comment type="caution">
    <text evidence="13">Lacks conserved residue(s) required for the propagation of feature annotation.</text>
</comment>
<dbReference type="SUPFAM" id="SSF52343">
    <property type="entry name" value="Ferredoxin reductase-like, C-terminal NADP-linked domain"/>
    <property type="match status" value="1"/>
</dbReference>
<evidence type="ECO:0000256" key="5">
    <source>
        <dbReference type="ARBA" id="ARBA00022630"/>
    </source>
</evidence>
<evidence type="ECO:0000313" key="15">
    <source>
        <dbReference type="Proteomes" id="UP000075840"/>
    </source>
</evidence>
<dbReference type="PROSITE" id="PS51384">
    <property type="entry name" value="FAD_FR"/>
    <property type="match status" value="1"/>
</dbReference>
<dbReference type="GO" id="GO:0005634">
    <property type="term" value="C:nucleus"/>
    <property type="evidence" value="ECO:0007669"/>
    <property type="project" value="UniProtKB-ARBA"/>
</dbReference>
<feature type="binding site" evidence="13">
    <location>
        <begin position="519"/>
        <end position="523"/>
    </location>
    <ligand>
        <name>NADP(+)</name>
        <dbReference type="ChEBI" id="CHEBI:58349"/>
    </ligand>
</feature>
<dbReference type="FunFam" id="3.40.50.360:FF:000015">
    <property type="entry name" value="NADPH-dependent diflavin oxidoreductase 1"/>
    <property type="match status" value="1"/>
</dbReference>
<sequence length="586" mass="66744">MMERKLTILYGSQSGTAQDLAEQIWRESKMYFFRGNVLPMDEYDVSELIGERFVVCVCSTYGQGEEPDNMKRFWKFLLRKSLPNDSLQQVHFAVLGLGDSRYPKFNYVAKKLHKRLLQLGGSALLPVGLCDDQHDLGYGAVFLPWINQLWDELGRIVPLSAGMHKLPESPREFRWQVDIAKEGHITKDISPDGIDLYADVKMPNGFQTVVVENRRTTAAEHFQDVRMITFEKKAVPWCSGDVLYVRPHNSKESVDQLFEIFHQHEFGLDKQTCVQVKAIDSEMPVPSILQKPLPLVAIAEQYWDLTAIPRARAFAVLAKNCSNELEREKLIEFSRYEGQEELFAYANRPRRTILEVLLDFPHATKSLTLEALFELFQPIKPRAFSIASAVESGKLQILVAVIEYKTKLSVPRRGLCSHWLKDLQPGNMVNAWVRKSTFQLPADNKTPLVMIGPGTGLAPFRGILQERELSETPTSAPLVLFFGCRSSTADFHCEEDLKRMEQSGMLQLFCAFSRDQPEKVYVQHLIKKEGMLLKKLLIENGGYVLVSGSSKNMPQAVKEALIEAIGDAQHIEKMIQTNRYQEETWA</sequence>
<dbReference type="InterPro" id="IPR017938">
    <property type="entry name" value="Riboflavin_synthase-like_b-brl"/>
</dbReference>
<feature type="binding site" evidence="13">
    <location>
        <position position="585"/>
    </location>
    <ligand>
        <name>FAD</name>
        <dbReference type="ChEBI" id="CHEBI:57692"/>
    </ligand>
</feature>
<dbReference type="Gene3D" id="2.40.30.10">
    <property type="entry name" value="Translation factors"/>
    <property type="match status" value="1"/>
</dbReference>
<keyword evidence="8 13" id="KW-0521">NADP</keyword>
<comment type="function">
    <text evidence="11">NADPH-dependent reductase which is a central component of the cytosolic iron-sulfur (Fe-S) protein assembly (CIA) machinery. Transfers electrons from NADPH via its FAD and FMN prosthetic groups to the [2Fe-2S] cluster of CIAPIN1, another key component of the CIA machinery. In turn, this reduced cluster provides electrons for assembly of cytosolic iron-sulfur cluster proteins. It can also reduce the [2Fe-2S] cluster of CISD1 and activate this protein implicated in Fe/S cluster repair. In vitro can fully activate methionine synthase/MTR in the presence of soluble cytochrome b5/CYB5A.</text>
</comment>